<sequence>MDIPIEQAVSLLHEAAYGTLATHASALPGYPYATVVPFVPDQSGTPVICVSALAEHTRNLLADARVSLSVLQPAATDVQNARRLTLVGEATPFEPDPDALARFLRYEPATQHLLTLDFQFFRLTPKTIRFIGGVGRMGWLGEEEWRAMPQVPAGTEVNLLREMSLAAPSGVRLLGVDCYGVDYEVAGRRNRQRFAHAPVAPAAVHKTALGLVASLG</sequence>
<gene>
    <name evidence="2" type="ORF">P3W85_41280</name>
</gene>
<dbReference type="PANTHER" id="PTHR13343:SF17">
    <property type="entry name" value="CELLULAR REPRESSOR OF E1A-STIMULATED GENES, ISOFORM A"/>
    <property type="match status" value="1"/>
</dbReference>
<accession>A0ABT6B372</accession>
<reference evidence="2 3" key="1">
    <citation type="submission" date="2023-03" db="EMBL/GenBank/DDBJ databases">
        <title>Draft assemblies of triclosan tolerant bacteria isolated from returned activated sludge.</title>
        <authorList>
            <person name="Van Hamelsveld S."/>
        </authorList>
    </citation>
    <scope>NUCLEOTIDE SEQUENCE [LARGE SCALE GENOMIC DNA]</scope>
    <source>
        <strain evidence="2 3">GW210010_S58</strain>
    </source>
</reference>
<protein>
    <submittedName>
        <fullName evidence="2">Pyridoxamine 5'-phosphate oxidase family protein</fullName>
    </submittedName>
</protein>
<dbReference type="Gene3D" id="2.30.110.10">
    <property type="entry name" value="Electron Transport, Fmn-binding Protein, Chain A"/>
    <property type="match status" value="1"/>
</dbReference>
<dbReference type="RefSeq" id="WP_276269069.1">
    <property type="nucleotide sequence ID" value="NZ_JARJLM010000673.1"/>
</dbReference>
<dbReference type="SUPFAM" id="SSF50475">
    <property type="entry name" value="FMN-binding split barrel"/>
    <property type="match status" value="1"/>
</dbReference>
<evidence type="ECO:0000259" key="1">
    <source>
        <dbReference type="Pfam" id="PF01243"/>
    </source>
</evidence>
<dbReference type="Proteomes" id="UP001216674">
    <property type="component" value="Unassembled WGS sequence"/>
</dbReference>
<dbReference type="PANTHER" id="PTHR13343">
    <property type="entry name" value="CREG1 PROTEIN"/>
    <property type="match status" value="1"/>
</dbReference>
<dbReference type="InterPro" id="IPR012349">
    <property type="entry name" value="Split_barrel_FMN-bd"/>
</dbReference>
<evidence type="ECO:0000313" key="3">
    <source>
        <dbReference type="Proteomes" id="UP001216674"/>
    </source>
</evidence>
<dbReference type="Pfam" id="PF01243">
    <property type="entry name" value="PNPOx_N"/>
    <property type="match status" value="1"/>
</dbReference>
<dbReference type="InterPro" id="IPR011576">
    <property type="entry name" value="Pyridox_Oxase_N"/>
</dbReference>
<comment type="caution">
    <text evidence="2">The sequence shown here is derived from an EMBL/GenBank/DDBJ whole genome shotgun (WGS) entry which is preliminary data.</text>
</comment>
<evidence type="ECO:0000313" key="2">
    <source>
        <dbReference type="EMBL" id="MDF3839327.1"/>
    </source>
</evidence>
<proteinExistence type="predicted"/>
<dbReference type="EMBL" id="JARJLM010000673">
    <property type="protein sequence ID" value="MDF3839327.1"/>
    <property type="molecule type" value="Genomic_DNA"/>
</dbReference>
<keyword evidence="3" id="KW-1185">Reference proteome</keyword>
<name>A0ABT6B372_9BURK</name>
<organism evidence="2 3">
    <name type="scientific">Cupriavidus basilensis</name>
    <dbReference type="NCBI Taxonomy" id="68895"/>
    <lineage>
        <taxon>Bacteria</taxon>
        <taxon>Pseudomonadati</taxon>
        <taxon>Pseudomonadota</taxon>
        <taxon>Betaproteobacteria</taxon>
        <taxon>Burkholderiales</taxon>
        <taxon>Burkholderiaceae</taxon>
        <taxon>Cupriavidus</taxon>
    </lineage>
</organism>
<feature type="domain" description="Pyridoxamine 5'-phosphate oxidase N-terminal" evidence="1">
    <location>
        <begin position="6"/>
        <end position="131"/>
    </location>
</feature>